<dbReference type="SMART" id="SM00487">
    <property type="entry name" value="DEXDc"/>
    <property type="match status" value="1"/>
</dbReference>
<dbReference type="STRING" id="61595.SAMN05421644_1519"/>
<proteinExistence type="predicted"/>
<name>A0A1H3J0Y1_ALLWA</name>
<dbReference type="RefSeq" id="WP_091335052.1">
    <property type="nucleotide sequence ID" value="NZ_FNOW01000051.1"/>
</dbReference>
<evidence type="ECO:0000313" key="6">
    <source>
        <dbReference type="EMBL" id="SDY33673.1"/>
    </source>
</evidence>
<dbReference type="PANTHER" id="PTHR47959">
    <property type="entry name" value="ATP-DEPENDENT RNA HELICASE RHLE-RELATED"/>
    <property type="match status" value="1"/>
</dbReference>
<dbReference type="SUPFAM" id="SSF52540">
    <property type="entry name" value="P-loop containing nucleoside triphosphate hydrolases"/>
    <property type="match status" value="1"/>
</dbReference>
<dbReference type="Pfam" id="PF00270">
    <property type="entry name" value="DEAD"/>
    <property type="match status" value="1"/>
</dbReference>
<dbReference type="InterPro" id="IPR050079">
    <property type="entry name" value="DEAD_box_RNA_helicase"/>
</dbReference>
<keyword evidence="3" id="KW-0347">Helicase</keyword>
<reference evidence="7" key="1">
    <citation type="submission" date="2016-10" db="EMBL/GenBank/DDBJ databases">
        <authorList>
            <person name="Varghese N."/>
            <person name="Submissions S."/>
        </authorList>
    </citation>
    <scope>NUCLEOTIDE SEQUENCE [LARGE SCALE GENOMIC DNA]</scope>
    <source>
        <strain evidence="7">DSM 173</strain>
    </source>
</reference>
<sequence>MELTIAKHCVAKGDDGLSPLQRALLDNAQRIRIAEAPTGAGKSYAFQRALHDRGERVLFIVPTRRLAQNLASGLVQDLIASGWSEERARSVVALWSSDQTADLKAQGIVHINGLRLRQMQALKLGSHDGEMIVAVPEVVSALLVLRRIESGQAGDGVFDLLADFDHIVFDEFHTIEARGFGLAALFARLATAGHESSSGYGRAKLSFLSATPLDLLSTLERVGVTPDQVAVLREELVDDGRPLHGDVVLSVRDALSLRDLIQEHIEDIRAEINANRQVVVIYDSLAALEKDLPFLARSFPASGINPTRVLVVNSVRDSIAQGLHDAGFAIGRKCDPLAYDLILATASVEMGVTFRKANLMLMEPGFEPMNFLQRYGRAARRGDDGRVIVRLEAARIDRDPWLRTLRDWVQAHIGQQLSIKDLTDVLSQAAVASNPRAMAAGTFGQLSGQAAWCAGLYWNLLMDHASNRGHRSEHLFQHRPATAKGLYRLEQAVKRLADDPHLEPYVAQWLRLFRAQALDLRTIERKIRVVNERGEGFDYPEVWLKRETTVYERFPLIEDEIRIQGSVDDYWRDEPDRNAKRRWICHFPHTSETCTLPYDSRLVDAWCREIENVDHYAVDWEEQSEALEAAKKLVRLTGLVPGHDPNIPVDAVSVIL</sequence>
<protein>
    <submittedName>
        <fullName evidence="6">CRISPR-associated helicase Cas3, subtype CYANO</fullName>
    </submittedName>
</protein>
<dbReference type="PANTHER" id="PTHR47959:SF1">
    <property type="entry name" value="ATP-DEPENDENT RNA HELICASE DBPA"/>
    <property type="match status" value="1"/>
</dbReference>
<evidence type="ECO:0000259" key="5">
    <source>
        <dbReference type="PROSITE" id="PS51192"/>
    </source>
</evidence>
<dbReference type="AlphaFoldDB" id="A0A1H3J0Y1"/>
<gene>
    <name evidence="6" type="ORF">SAMN05421644_1519</name>
</gene>
<keyword evidence="1" id="KW-0547">Nucleotide-binding</keyword>
<dbReference type="GO" id="GO:0003676">
    <property type="term" value="F:nucleic acid binding"/>
    <property type="evidence" value="ECO:0007669"/>
    <property type="project" value="InterPro"/>
</dbReference>
<dbReference type="Gene3D" id="3.40.50.300">
    <property type="entry name" value="P-loop containing nucleotide triphosphate hydrolases"/>
    <property type="match status" value="2"/>
</dbReference>
<evidence type="ECO:0000256" key="2">
    <source>
        <dbReference type="ARBA" id="ARBA00022801"/>
    </source>
</evidence>
<dbReference type="GO" id="GO:0005524">
    <property type="term" value="F:ATP binding"/>
    <property type="evidence" value="ECO:0007669"/>
    <property type="project" value="UniProtKB-KW"/>
</dbReference>
<keyword evidence="2" id="KW-0378">Hydrolase</keyword>
<accession>A0A1H3J0Y1</accession>
<dbReference type="InterPro" id="IPR011545">
    <property type="entry name" value="DEAD/DEAH_box_helicase_dom"/>
</dbReference>
<evidence type="ECO:0000256" key="4">
    <source>
        <dbReference type="ARBA" id="ARBA00022840"/>
    </source>
</evidence>
<keyword evidence="4" id="KW-0067">ATP-binding</keyword>
<dbReference type="GO" id="GO:0003724">
    <property type="term" value="F:RNA helicase activity"/>
    <property type="evidence" value="ECO:0007669"/>
    <property type="project" value="TreeGrafter"/>
</dbReference>
<evidence type="ECO:0000256" key="1">
    <source>
        <dbReference type="ARBA" id="ARBA00022741"/>
    </source>
</evidence>
<evidence type="ECO:0000313" key="7">
    <source>
        <dbReference type="Proteomes" id="UP000198672"/>
    </source>
</evidence>
<organism evidence="6 7">
    <name type="scientific">Allochromatium warmingii</name>
    <name type="common">Chromatium warmingii</name>
    <dbReference type="NCBI Taxonomy" id="61595"/>
    <lineage>
        <taxon>Bacteria</taxon>
        <taxon>Pseudomonadati</taxon>
        <taxon>Pseudomonadota</taxon>
        <taxon>Gammaproteobacteria</taxon>
        <taxon>Chromatiales</taxon>
        <taxon>Chromatiaceae</taxon>
        <taxon>Allochromatium</taxon>
    </lineage>
</organism>
<dbReference type="PROSITE" id="PS51192">
    <property type="entry name" value="HELICASE_ATP_BIND_1"/>
    <property type="match status" value="1"/>
</dbReference>
<dbReference type="Proteomes" id="UP000198672">
    <property type="component" value="Unassembled WGS sequence"/>
</dbReference>
<dbReference type="OrthoDB" id="5619281at2"/>
<dbReference type="GO" id="GO:0005829">
    <property type="term" value="C:cytosol"/>
    <property type="evidence" value="ECO:0007669"/>
    <property type="project" value="TreeGrafter"/>
</dbReference>
<dbReference type="GO" id="GO:0016787">
    <property type="term" value="F:hydrolase activity"/>
    <property type="evidence" value="ECO:0007669"/>
    <property type="project" value="UniProtKB-KW"/>
</dbReference>
<dbReference type="InterPro" id="IPR014001">
    <property type="entry name" value="Helicase_ATP-bd"/>
</dbReference>
<dbReference type="InterPro" id="IPR027417">
    <property type="entry name" value="P-loop_NTPase"/>
</dbReference>
<feature type="domain" description="Helicase ATP-binding" evidence="5">
    <location>
        <begin position="23"/>
        <end position="230"/>
    </location>
</feature>
<evidence type="ECO:0000256" key="3">
    <source>
        <dbReference type="ARBA" id="ARBA00022806"/>
    </source>
</evidence>
<dbReference type="EMBL" id="FNOW01000051">
    <property type="protein sequence ID" value="SDY33673.1"/>
    <property type="molecule type" value="Genomic_DNA"/>
</dbReference>
<keyword evidence="7" id="KW-1185">Reference proteome</keyword>